<evidence type="ECO:0000256" key="2">
    <source>
        <dbReference type="ARBA" id="ARBA00023157"/>
    </source>
</evidence>
<dbReference type="CDD" id="cd02947">
    <property type="entry name" value="TRX_family"/>
    <property type="match status" value="1"/>
</dbReference>
<dbReference type="InterPro" id="IPR005746">
    <property type="entry name" value="Thioredoxin"/>
</dbReference>
<organism evidence="4 5">
    <name type="scientific">Pyronema omphalodes (strain CBS 100304)</name>
    <name type="common">Pyronema confluens</name>
    <dbReference type="NCBI Taxonomy" id="1076935"/>
    <lineage>
        <taxon>Eukaryota</taxon>
        <taxon>Fungi</taxon>
        <taxon>Dikarya</taxon>
        <taxon>Ascomycota</taxon>
        <taxon>Pezizomycotina</taxon>
        <taxon>Pezizomycetes</taxon>
        <taxon>Pezizales</taxon>
        <taxon>Pyronemataceae</taxon>
        <taxon>Pyronema</taxon>
    </lineage>
</organism>
<dbReference type="OrthoDB" id="10263751at2759"/>
<dbReference type="Pfam" id="PF00085">
    <property type="entry name" value="Thioredoxin"/>
    <property type="match status" value="1"/>
</dbReference>
<dbReference type="eggNOG" id="KOG0907">
    <property type="taxonomic scope" value="Eukaryota"/>
</dbReference>
<evidence type="ECO:0000259" key="3">
    <source>
        <dbReference type="PROSITE" id="PS51352"/>
    </source>
</evidence>
<reference evidence="4 5" key="1">
    <citation type="journal article" date="2013" name="PLoS Genet.">
        <title>The genome and development-dependent transcriptomes of Pyronema confluens: a window into fungal evolution.</title>
        <authorList>
            <person name="Traeger S."/>
            <person name="Altegoer F."/>
            <person name="Freitag M."/>
            <person name="Gabaldon T."/>
            <person name="Kempken F."/>
            <person name="Kumar A."/>
            <person name="Marcet-Houben M."/>
            <person name="Poggeler S."/>
            <person name="Stajich J.E."/>
            <person name="Nowrousian M."/>
        </authorList>
    </citation>
    <scope>NUCLEOTIDE SEQUENCE [LARGE SCALE GENOMIC DNA]</scope>
    <source>
        <strain evidence="5">CBS 100304</strain>
        <tissue evidence="4">Vegetative mycelium</tissue>
    </source>
</reference>
<dbReference type="PROSITE" id="PS00194">
    <property type="entry name" value="THIOREDOXIN_1"/>
    <property type="match status" value="1"/>
</dbReference>
<dbReference type="InterPro" id="IPR013766">
    <property type="entry name" value="Thioredoxin_domain"/>
</dbReference>
<dbReference type="GO" id="GO:0015035">
    <property type="term" value="F:protein-disulfide reductase activity"/>
    <property type="evidence" value="ECO:0007669"/>
    <property type="project" value="InterPro"/>
</dbReference>
<protein>
    <submittedName>
        <fullName evidence="4">Similar to Thioredoxin acc. no. P29429</fullName>
    </submittedName>
</protein>
<proteinExistence type="inferred from homology"/>
<dbReference type="FunFam" id="3.40.30.10:FF:000245">
    <property type="entry name" value="Thioredoxin"/>
    <property type="match status" value="1"/>
</dbReference>
<keyword evidence="5" id="KW-1185">Reference proteome</keyword>
<dbReference type="Gene3D" id="3.40.30.10">
    <property type="entry name" value="Glutaredoxin"/>
    <property type="match status" value="1"/>
</dbReference>
<sequence>MTFFRLATTSFRQSTATAAFTAKRSFHATTFKMVHQIQNHEEFKTKVQTAGTGRLAVVDFFATWCGPCKVIAPQLEKMSEEFKDVDFYKLDVDENAAVAGELAVRAMPTFMFFKDGQKLDEVIGANIKAVRSAIEKHK</sequence>
<evidence type="ECO:0000313" key="4">
    <source>
        <dbReference type="EMBL" id="CCX16789.1"/>
    </source>
</evidence>
<dbReference type="AlphaFoldDB" id="U4LBY0"/>
<dbReference type="EMBL" id="HF936517">
    <property type="protein sequence ID" value="CCX16789.1"/>
    <property type="molecule type" value="Genomic_DNA"/>
</dbReference>
<evidence type="ECO:0000313" key="5">
    <source>
        <dbReference type="Proteomes" id="UP000018144"/>
    </source>
</evidence>
<evidence type="ECO:0000256" key="1">
    <source>
        <dbReference type="ARBA" id="ARBA00008987"/>
    </source>
</evidence>
<gene>
    <name evidence="4" type="ORF">PCON_03534</name>
</gene>
<dbReference type="OMA" id="PAFIAMS"/>
<comment type="similarity">
    <text evidence="1">Belongs to the thioredoxin family.</text>
</comment>
<keyword evidence="2" id="KW-1015">Disulfide bond</keyword>
<feature type="domain" description="Thioredoxin" evidence="3">
    <location>
        <begin position="11"/>
        <end position="138"/>
    </location>
</feature>
<dbReference type="SUPFAM" id="SSF52833">
    <property type="entry name" value="Thioredoxin-like"/>
    <property type="match status" value="1"/>
</dbReference>
<accession>U4LBY0</accession>
<dbReference type="InterPro" id="IPR017937">
    <property type="entry name" value="Thioredoxin_CS"/>
</dbReference>
<dbReference type="NCBIfam" id="TIGR01068">
    <property type="entry name" value="thioredoxin"/>
    <property type="match status" value="1"/>
</dbReference>
<dbReference type="STRING" id="1076935.U4LBY0"/>
<dbReference type="PRINTS" id="PR00421">
    <property type="entry name" value="THIOREDOXIN"/>
</dbReference>
<name>U4LBY0_PYROM</name>
<dbReference type="PROSITE" id="PS51352">
    <property type="entry name" value="THIOREDOXIN_2"/>
    <property type="match status" value="1"/>
</dbReference>
<dbReference type="PANTHER" id="PTHR46115">
    <property type="entry name" value="THIOREDOXIN-LIKE PROTEIN 1"/>
    <property type="match status" value="1"/>
</dbReference>
<dbReference type="InterPro" id="IPR036249">
    <property type="entry name" value="Thioredoxin-like_sf"/>
</dbReference>
<dbReference type="Proteomes" id="UP000018144">
    <property type="component" value="Unassembled WGS sequence"/>
</dbReference>